<dbReference type="EMBL" id="MZ334525">
    <property type="protein sequence ID" value="UBF23217.1"/>
    <property type="molecule type" value="Genomic_DNA"/>
</dbReference>
<dbReference type="Proteomes" id="UP000827814">
    <property type="component" value="Segment"/>
</dbReference>
<organism evidence="1 2">
    <name type="scientific">Haloarcula tailed virus 2</name>
    <dbReference type="NCBI Taxonomy" id="2877989"/>
    <lineage>
        <taxon>Viruses</taxon>
        <taxon>Duplodnaviria</taxon>
        <taxon>Heunggongvirae</taxon>
        <taxon>Uroviricota</taxon>
        <taxon>Caudoviricetes</taxon>
        <taxon>Thumleimavirales</taxon>
        <taxon>Soleiviridae</taxon>
        <taxon>Eilatmyovirus</taxon>
        <taxon>Eilatmyovirus salis</taxon>
        <taxon>Eilatmyovirus HATV2</taxon>
    </lineage>
</organism>
<accession>A0AAE8XZK0</accession>
<protein>
    <submittedName>
        <fullName evidence="1">Uncharacterized protein</fullName>
    </submittedName>
</protein>
<gene>
    <name evidence="1" type="ORF">HATV-2_gp66</name>
</gene>
<reference evidence="1" key="1">
    <citation type="submission" date="2021-05" db="EMBL/GenBank/DDBJ databases">
        <title>Diversity, taxonomy and evolution of archaeal viruses of the class Caudoviricetes.</title>
        <authorList>
            <person name="Liu Y."/>
            <person name="Demina T.A."/>
            <person name="Roux S."/>
            <person name="Aiewsakun P."/>
            <person name="Kazlauskas D."/>
            <person name="Simmonds P."/>
            <person name="Prangishvili D."/>
            <person name="Oksanen H.M."/>
            <person name="Krupovic M."/>
        </authorList>
    </citation>
    <scope>NUCLEOTIDE SEQUENCE</scope>
    <source>
        <strain evidence="1">HATV-2/44</strain>
    </source>
</reference>
<evidence type="ECO:0000313" key="2">
    <source>
        <dbReference type="Proteomes" id="UP000827814"/>
    </source>
</evidence>
<sequence>MSGVCEYCNSEFVIRVATEHEGNGTWYQLLHCESCEKSWTDMFETEVIKI</sequence>
<evidence type="ECO:0000313" key="1">
    <source>
        <dbReference type="EMBL" id="UBF23217.1"/>
    </source>
</evidence>
<proteinExistence type="predicted"/>
<keyword evidence="2" id="KW-1185">Reference proteome</keyword>
<name>A0AAE8XZK0_9CAUD</name>